<comment type="caution">
    <text evidence="2">The sequence shown here is derived from an EMBL/GenBank/DDBJ whole genome shotgun (WGS) entry which is preliminary data.</text>
</comment>
<reference evidence="2 3" key="1">
    <citation type="journal article" date="2016" name="Nat. Commun.">
        <title>Thousands of microbial genomes shed light on interconnected biogeochemical processes in an aquifer system.</title>
        <authorList>
            <person name="Anantharaman K."/>
            <person name="Brown C.T."/>
            <person name="Hug L.A."/>
            <person name="Sharon I."/>
            <person name="Castelle C.J."/>
            <person name="Probst A.J."/>
            <person name="Thomas B.C."/>
            <person name="Singh A."/>
            <person name="Wilkins M.J."/>
            <person name="Karaoz U."/>
            <person name="Brodie E.L."/>
            <person name="Williams K.H."/>
            <person name="Hubbard S.S."/>
            <person name="Banfield J.F."/>
        </authorList>
    </citation>
    <scope>NUCLEOTIDE SEQUENCE [LARGE SCALE GENOMIC DNA]</scope>
</reference>
<evidence type="ECO:0008006" key="4">
    <source>
        <dbReference type="Google" id="ProtNLM"/>
    </source>
</evidence>
<proteinExistence type="predicted"/>
<feature type="transmembrane region" description="Helical" evidence="1">
    <location>
        <begin position="82"/>
        <end position="100"/>
    </location>
</feature>
<dbReference type="Proteomes" id="UP000178977">
    <property type="component" value="Unassembled WGS sequence"/>
</dbReference>
<feature type="transmembrane region" description="Helical" evidence="1">
    <location>
        <begin position="49"/>
        <end position="75"/>
    </location>
</feature>
<gene>
    <name evidence="2" type="ORF">A3A44_03650</name>
</gene>
<evidence type="ECO:0000313" key="3">
    <source>
        <dbReference type="Proteomes" id="UP000178977"/>
    </source>
</evidence>
<dbReference type="EMBL" id="MHQT01000009">
    <property type="protein sequence ID" value="OHA09930.1"/>
    <property type="molecule type" value="Genomic_DNA"/>
</dbReference>
<accession>A0A1G2LE98</accession>
<dbReference type="AlphaFoldDB" id="A0A1G2LE98"/>
<protein>
    <recommendedName>
        <fullName evidence="4">DoxX family protein</fullName>
    </recommendedName>
</protein>
<organism evidence="2 3">
    <name type="scientific">Candidatus Sungbacteria bacterium RIFCSPLOWO2_01_FULL_60_25</name>
    <dbReference type="NCBI Taxonomy" id="1802281"/>
    <lineage>
        <taxon>Bacteria</taxon>
        <taxon>Candidatus Sungiibacteriota</taxon>
    </lineage>
</organism>
<name>A0A1G2LE98_9BACT</name>
<evidence type="ECO:0000313" key="2">
    <source>
        <dbReference type="EMBL" id="OHA09930.1"/>
    </source>
</evidence>
<sequence>MKFFSSISPEWALRIGLGAMYLWSGLDIVRHPKSWYWAIRSLPEFAEAAIGKIGIDTFLMIQGAGELALAILLLVPFLPRRLLRWVAFLNALEIALILLLVGVDAITFRDIGVLGGAVALWLMSLRS</sequence>
<keyword evidence="1" id="KW-0472">Membrane</keyword>
<evidence type="ECO:0000256" key="1">
    <source>
        <dbReference type="SAM" id="Phobius"/>
    </source>
</evidence>
<keyword evidence="1" id="KW-0812">Transmembrane</keyword>
<dbReference type="STRING" id="1802281.A3A44_03650"/>
<keyword evidence="1" id="KW-1133">Transmembrane helix</keyword>